<dbReference type="RefSeq" id="WP_225309102.1">
    <property type="nucleotide sequence ID" value="NZ_CP042582.1"/>
</dbReference>
<dbReference type="EMBL" id="CP042582">
    <property type="protein sequence ID" value="QEX20905.1"/>
    <property type="molecule type" value="Genomic_DNA"/>
</dbReference>
<organism evidence="2 3">
    <name type="scientific">Hypericibacter adhaerens</name>
    <dbReference type="NCBI Taxonomy" id="2602016"/>
    <lineage>
        <taxon>Bacteria</taxon>
        <taxon>Pseudomonadati</taxon>
        <taxon>Pseudomonadota</taxon>
        <taxon>Alphaproteobacteria</taxon>
        <taxon>Rhodospirillales</taxon>
        <taxon>Dongiaceae</taxon>
        <taxon>Hypericibacter</taxon>
    </lineage>
</organism>
<accession>A0A5J6MVY0</accession>
<gene>
    <name evidence="2" type="ORF">FRZ61_08250</name>
</gene>
<name>A0A5J6MVY0_9PROT</name>
<dbReference type="KEGG" id="hadh:FRZ61_08250"/>
<evidence type="ECO:0000313" key="2">
    <source>
        <dbReference type="EMBL" id="QEX20905.1"/>
    </source>
</evidence>
<sequence>MPDPMLHHLSFGVSDLDRAAAFYDAVLAPLHYVRVWADDTAVGYGREGEGDKFAIKLVREGLSIPARGFHLAFAAGSRAAVDRFHEAALRHGGRDNGAPGLRPDYGPHYYAAFVFDPDGYPIEAVINRP</sequence>
<evidence type="ECO:0000313" key="3">
    <source>
        <dbReference type="Proteomes" id="UP000325797"/>
    </source>
</evidence>
<dbReference type="InterPro" id="IPR004360">
    <property type="entry name" value="Glyas_Fos-R_dOase_dom"/>
</dbReference>
<dbReference type="SUPFAM" id="SSF54593">
    <property type="entry name" value="Glyoxalase/Bleomycin resistance protein/Dihydroxybiphenyl dioxygenase"/>
    <property type="match status" value="1"/>
</dbReference>
<dbReference type="PANTHER" id="PTHR35006">
    <property type="entry name" value="GLYOXALASE FAMILY PROTEIN (AFU_ORTHOLOGUE AFUA_5G14830)"/>
    <property type="match status" value="1"/>
</dbReference>
<reference evidence="2 3" key="1">
    <citation type="submission" date="2019-08" db="EMBL/GenBank/DDBJ databases">
        <title>Hyperibacter terrae gen. nov., sp. nov. and Hyperibacter viscosus sp. nov., two new members in the family Rhodospirillaceae isolated from the rhizosphere of Hypericum perforatum.</title>
        <authorList>
            <person name="Noviana Z."/>
        </authorList>
    </citation>
    <scope>NUCLEOTIDE SEQUENCE [LARGE SCALE GENOMIC DNA]</scope>
    <source>
        <strain evidence="2 3">R5959</strain>
    </source>
</reference>
<dbReference type="AlphaFoldDB" id="A0A5J6MVY0"/>
<feature type="domain" description="VOC" evidence="1">
    <location>
        <begin position="5"/>
        <end position="127"/>
    </location>
</feature>
<evidence type="ECO:0000259" key="1">
    <source>
        <dbReference type="PROSITE" id="PS51819"/>
    </source>
</evidence>
<keyword evidence="3" id="KW-1185">Reference proteome</keyword>
<dbReference type="InterPro" id="IPR037523">
    <property type="entry name" value="VOC_core"/>
</dbReference>
<proteinExistence type="predicted"/>
<dbReference type="Gene3D" id="3.10.180.10">
    <property type="entry name" value="2,3-Dihydroxybiphenyl 1,2-Dioxygenase, domain 1"/>
    <property type="match status" value="1"/>
</dbReference>
<dbReference type="InterPro" id="IPR029068">
    <property type="entry name" value="Glyas_Bleomycin-R_OHBP_Dase"/>
</dbReference>
<dbReference type="PANTHER" id="PTHR35006:SF4">
    <property type="entry name" value="BLR7706 PROTEIN"/>
    <property type="match status" value="1"/>
</dbReference>
<dbReference type="PROSITE" id="PS51819">
    <property type="entry name" value="VOC"/>
    <property type="match status" value="1"/>
</dbReference>
<dbReference type="Proteomes" id="UP000325797">
    <property type="component" value="Chromosome"/>
</dbReference>
<dbReference type="CDD" id="cd07262">
    <property type="entry name" value="VOC_like"/>
    <property type="match status" value="1"/>
</dbReference>
<protein>
    <submittedName>
        <fullName evidence="2">Glyoxalase</fullName>
    </submittedName>
</protein>
<dbReference type="Pfam" id="PF00903">
    <property type="entry name" value="Glyoxalase"/>
    <property type="match status" value="1"/>
</dbReference>